<organism evidence="1 2">
    <name type="scientific">Glaciecola nitratireducens (strain JCM 12485 / KCTC 12276 / FR1064)</name>
    <dbReference type="NCBI Taxonomy" id="1085623"/>
    <lineage>
        <taxon>Bacteria</taxon>
        <taxon>Pseudomonadati</taxon>
        <taxon>Pseudomonadota</taxon>
        <taxon>Gammaproteobacteria</taxon>
        <taxon>Alteromonadales</taxon>
        <taxon>Alteromonadaceae</taxon>
        <taxon>Brumicola</taxon>
    </lineage>
</organism>
<keyword evidence="2" id="KW-1185">Reference proteome</keyword>
<dbReference type="Proteomes" id="UP000009282">
    <property type="component" value="Chromosome"/>
</dbReference>
<dbReference type="STRING" id="1085623.GNIT_0792"/>
<dbReference type="HOGENOM" id="CLU_020671_1_0_6"/>
<dbReference type="OrthoDB" id="9795624at2"/>
<dbReference type="AlphaFoldDB" id="G4QJ68"/>
<dbReference type="InterPro" id="IPR029052">
    <property type="entry name" value="Metallo-depent_PP-like"/>
</dbReference>
<dbReference type="SUPFAM" id="SSF56300">
    <property type="entry name" value="Metallo-dependent phosphatases"/>
    <property type="match status" value="1"/>
</dbReference>
<gene>
    <name evidence="1" type="ordered locus">GNIT_0792</name>
</gene>
<dbReference type="eggNOG" id="COG1203">
    <property type="taxonomic scope" value="Bacteria"/>
</dbReference>
<proteinExistence type="predicted"/>
<name>G4QJ68_GLANF</name>
<dbReference type="InterPro" id="IPR038607">
    <property type="entry name" value="PhoD-like_sf"/>
</dbReference>
<protein>
    <recommendedName>
        <fullName evidence="3">Peptide methionine sulfoxide reductase</fullName>
    </recommendedName>
</protein>
<dbReference type="EMBL" id="CP003060">
    <property type="protein sequence ID" value="AEP28936.1"/>
    <property type="molecule type" value="Genomic_DNA"/>
</dbReference>
<accession>G4QJ68</accession>
<dbReference type="Gene3D" id="3.60.21.70">
    <property type="entry name" value="PhoD-like phosphatase"/>
    <property type="match status" value="1"/>
</dbReference>
<reference evidence="1 2" key="1">
    <citation type="journal article" date="2011" name="J. Bacteriol.">
        <title>Complete genome sequence of seawater bacterium Glaciecola nitratireducens FR1064T.</title>
        <authorList>
            <person name="Bian F."/>
            <person name="Qin Q.L."/>
            <person name="Xie B.B."/>
            <person name="Shu Y.L."/>
            <person name="Zhang X.Y."/>
            <person name="Yu Y."/>
            <person name="Chen B."/>
            <person name="Chen X.L."/>
            <person name="Zhou B.C."/>
            <person name="Zhang Y.Z."/>
        </authorList>
    </citation>
    <scope>NUCLEOTIDE SEQUENCE [LARGE SCALE GENOMIC DNA]</scope>
    <source>
        <strain evidence="2">JCM 12485 / KCTC 12276 / FR1064</strain>
    </source>
</reference>
<dbReference type="KEGG" id="gni:GNIT_0792"/>
<evidence type="ECO:0008006" key="3">
    <source>
        <dbReference type="Google" id="ProtNLM"/>
    </source>
</evidence>
<dbReference type="RefSeq" id="WP_014107811.1">
    <property type="nucleotide sequence ID" value="NC_016041.1"/>
</dbReference>
<dbReference type="PANTHER" id="PTHR37031">
    <property type="entry name" value="METALLOPHOSPHATASE BINDING DOMAIN PROTEIN"/>
    <property type="match status" value="1"/>
</dbReference>
<dbReference type="PANTHER" id="PTHR37031:SF2">
    <property type="entry name" value="PHOD-LIKE PHOSPHATASE METALLOPHOSPHATASE DOMAIN-CONTAINING PROTEIN"/>
    <property type="match status" value="1"/>
</dbReference>
<sequence length="692" mass="78741">MTQSLPTVMAGPVLRHTDNQRIVWWLVSSVAINIKPVLFDTHGNAVDMQHANVQQDTFCVGQRAFIQLITLESTTDEPLIQSGALYHYDLLSDLQSKLDINSNNADKAIASTEEMLLQSVLKDMPHLVYEGHTLPNFRFNQHLTKVTQGSCRKPHFHGQDALPQLDNLVADELANKVNASKTSESKSINRPDLMLMTGDQVYIDDVSGPMLHAVHQIIKLLGLHNEQFDGATFNDLIELMSHEHSFYQRELLLPEIEANDKLTKTFFGAKRKPVFTSVNAKNHLIALSEMLAMYLLTWSPTLWQFVDLNKQELSESNQEIYDKERQHIELFQAGLAKVHRALAHVPSYMMFDDHDVTDDWNLTRGWEQQVYGHPFSKRIIGNAMTAYFLCQGCGNPRLKIEPLFSEFHKEFSVSCANTASGDSKDTAIYGDSHNKLIETLFHFDQWHYELATQPPVHVLDTRTQRWRSESSLNKPSGLMDWEALCELQQSIMGKESVIMVSPAPIYGVKFIETVQRIFTFFGGALVVDAENWMAHRGTASVILNIFRHLKTPPNFIILSGDVHYSFVYDVSLRFRRNSPHITQFTSSGLHNEFPPGLLKWFDRLNRWFYGPRSPLNWLTMRRNMSVKQREPSNHSGTLVNNCNIGVLTLNDDASEVDCALLCSDGEYVSFSKAKSRFSKYSQVGSDKQAEAE</sequence>
<evidence type="ECO:0000313" key="2">
    <source>
        <dbReference type="Proteomes" id="UP000009282"/>
    </source>
</evidence>
<evidence type="ECO:0000313" key="1">
    <source>
        <dbReference type="EMBL" id="AEP28936.1"/>
    </source>
</evidence>